<name>A0ABQ9GNG8_9NEOP</name>
<sequence length="730" mass="80181">MWTAKVALIARAVSVLSIRRARAILLSRRTDPRAVMHATLCGVCRSGGLPQSHTQASPQRQASSCTSMLPTYRRWPRARLRVTQLVVHAGGRWRRRSGREGRGRRSGTRPGRKRRRDGTGAGCGPGAATGGGRAAATAVPGSTTRRSGGSPPPDSVGSSPPPPPPSRSPDLAPSAVLQHITHTLRHFLLPPPHDILLLSLYPPPQLFQSTDFDSPAPPSLNNHPTSVQTQTCKRVAGVFLYGISFFLVFRSTAVFLYGISFFLVFRSTAVFLYGISFFLVFRSTAVFLYGISFFLVFRSTAVFLYGISFFLVFRSTAVFLCGISFFLVFRSTAVFLYGISFFLVFRSTRYARSPPTKANRVQSPAGSPDFRKWESRWTIPLVGGFSRGSPAPYSLQSPSSALKTSLLRAAQISSLTHYSNNNTNYAGLAQVVPRDAGVEPAVEDARRGDVEVRDDVSGGAHEAARHVAGGGWQRPAVQQPRHLRGRVAGGGAAQRHRSPRLQSLLREPRHQLRGHCCKHVPPKYSTLQHRHNACLHSRNVEIAEERGPEVSEGSTPQCCVKYFAEVGTSSSSRPHTRLASTRSMVVMARGALPSRGGRPTHRVKNRNCEYRRQQSAYIPPDARLPQSPRMHSKSESAISISEITFTGSRLISHAGCLAKTIACAASQACMLLDMSNQDPSHSIQIKYKGKRRSPRRLPTDGHENPCTYISSHYKAFGTYEYGKLVVIRDD</sequence>
<organism evidence="4 5">
    <name type="scientific">Dryococelus australis</name>
    <dbReference type="NCBI Taxonomy" id="614101"/>
    <lineage>
        <taxon>Eukaryota</taxon>
        <taxon>Metazoa</taxon>
        <taxon>Ecdysozoa</taxon>
        <taxon>Arthropoda</taxon>
        <taxon>Hexapoda</taxon>
        <taxon>Insecta</taxon>
        <taxon>Pterygota</taxon>
        <taxon>Neoptera</taxon>
        <taxon>Polyneoptera</taxon>
        <taxon>Phasmatodea</taxon>
        <taxon>Verophasmatodea</taxon>
        <taxon>Anareolatae</taxon>
        <taxon>Phasmatidae</taxon>
        <taxon>Eurycanthinae</taxon>
        <taxon>Dryococelus</taxon>
    </lineage>
</organism>
<keyword evidence="2" id="KW-0472">Membrane</keyword>
<comment type="caution">
    <text evidence="4">The sequence shown here is derived from an EMBL/GenBank/DDBJ whole genome shotgun (WGS) entry which is preliminary data.</text>
</comment>
<feature type="compositionally biased region" description="Basic residues" evidence="1">
    <location>
        <begin position="104"/>
        <end position="116"/>
    </location>
</feature>
<feature type="transmembrane region" description="Helical" evidence="2">
    <location>
        <begin position="271"/>
        <end position="297"/>
    </location>
</feature>
<feature type="region of interest" description="Disordered" evidence="1">
    <location>
        <begin position="92"/>
        <end position="172"/>
    </location>
</feature>
<keyword evidence="2" id="KW-0812">Transmembrane</keyword>
<feature type="transmembrane region" description="Helical" evidence="2">
    <location>
        <begin position="317"/>
        <end position="345"/>
    </location>
</feature>
<feature type="signal peptide" evidence="3">
    <location>
        <begin position="1"/>
        <end position="23"/>
    </location>
</feature>
<keyword evidence="3" id="KW-0732">Signal</keyword>
<evidence type="ECO:0000313" key="4">
    <source>
        <dbReference type="EMBL" id="KAJ8873585.1"/>
    </source>
</evidence>
<feature type="compositionally biased region" description="Gly residues" evidence="1">
    <location>
        <begin position="119"/>
        <end position="133"/>
    </location>
</feature>
<evidence type="ECO:0000256" key="2">
    <source>
        <dbReference type="SAM" id="Phobius"/>
    </source>
</evidence>
<evidence type="ECO:0000256" key="1">
    <source>
        <dbReference type="SAM" id="MobiDB-lite"/>
    </source>
</evidence>
<dbReference type="Proteomes" id="UP001159363">
    <property type="component" value="Chromosome 9"/>
</dbReference>
<feature type="compositionally biased region" description="Pro residues" evidence="1">
    <location>
        <begin position="150"/>
        <end position="167"/>
    </location>
</feature>
<protein>
    <submittedName>
        <fullName evidence="4">Uncharacterized protein</fullName>
    </submittedName>
</protein>
<feature type="chain" id="PRO_5046463549" evidence="3">
    <location>
        <begin position="24"/>
        <end position="730"/>
    </location>
</feature>
<gene>
    <name evidence="4" type="ORF">PR048_024403</name>
</gene>
<dbReference type="EMBL" id="JARBHB010000010">
    <property type="protein sequence ID" value="KAJ8873585.1"/>
    <property type="molecule type" value="Genomic_DNA"/>
</dbReference>
<keyword evidence="2" id="KW-1133">Transmembrane helix</keyword>
<evidence type="ECO:0000313" key="5">
    <source>
        <dbReference type="Proteomes" id="UP001159363"/>
    </source>
</evidence>
<keyword evidence="5" id="KW-1185">Reference proteome</keyword>
<accession>A0ABQ9GNG8</accession>
<evidence type="ECO:0000256" key="3">
    <source>
        <dbReference type="SAM" id="SignalP"/>
    </source>
</evidence>
<reference evidence="4 5" key="1">
    <citation type="submission" date="2023-02" db="EMBL/GenBank/DDBJ databases">
        <title>LHISI_Scaffold_Assembly.</title>
        <authorList>
            <person name="Stuart O.P."/>
            <person name="Cleave R."/>
            <person name="Magrath M.J.L."/>
            <person name="Mikheyev A.S."/>
        </authorList>
    </citation>
    <scope>NUCLEOTIDE SEQUENCE [LARGE SCALE GENOMIC DNA]</scope>
    <source>
        <strain evidence="4">Daus_M_001</strain>
        <tissue evidence="4">Leg muscle</tissue>
    </source>
</reference>
<feature type="transmembrane region" description="Helical" evidence="2">
    <location>
        <begin position="238"/>
        <end position="264"/>
    </location>
</feature>
<proteinExistence type="predicted"/>